<sequence length="154" mass="16997">MSELKVGTTVRIPAVVHCPRNFEGCAVVDVPIHTSIPGGMYRLMLDRDAEVQIDSEVSREALLRECHLGRAFFWSQSGADSLSYDEMIEWRALVQARETPGLEVGQVGTVKVEVVNVFNRQGKGLVRVKVPATQELSGLEFVIRAEDITTKDAA</sequence>
<comment type="caution">
    <text evidence="1">The sequence shown here is derived from an EMBL/GenBank/DDBJ whole genome shotgun (WGS) entry which is preliminary data.</text>
</comment>
<protein>
    <submittedName>
        <fullName evidence="1">Uncharacterized protein</fullName>
    </submittedName>
</protein>
<dbReference type="EMBL" id="LAZR01008897">
    <property type="protein sequence ID" value="KKM75897.1"/>
    <property type="molecule type" value="Genomic_DNA"/>
</dbReference>
<evidence type="ECO:0000313" key="1">
    <source>
        <dbReference type="EMBL" id="KKM75897.1"/>
    </source>
</evidence>
<name>A0A0F9N2Z8_9ZZZZ</name>
<reference evidence="1" key="1">
    <citation type="journal article" date="2015" name="Nature">
        <title>Complex archaea that bridge the gap between prokaryotes and eukaryotes.</title>
        <authorList>
            <person name="Spang A."/>
            <person name="Saw J.H."/>
            <person name="Jorgensen S.L."/>
            <person name="Zaremba-Niedzwiedzka K."/>
            <person name="Martijn J."/>
            <person name="Lind A.E."/>
            <person name="van Eijk R."/>
            <person name="Schleper C."/>
            <person name="Guy L."/>
            <person name="Ettema T.J."/>
        </authorList>
    </citation>
    <scope>NUCLEOTIDE SEQUENCE</scope>
</reference>
<organism evidence="1">
    <name type="scientific">marine sediment metagenome</name>
    <dbReference type="NCBI Taxonomy" id="412755"/>
    <lineage>
        <taxon>unclassified sequences</taxon>
        <taxon>metagenomes</taxon>
        <taxon>ecological metagenomes</taxon>
    </lineage>
</organism>
<proteinExistence type="predicted"/>
<accession>A0A0F9N2Z8</accession>
<gene>
    <name evidence="1" type="ORF">LCGC14_1385570</name>
</gene>
<dbReference type="AlphaFoldDB" id="A0A0F9N2Z8"/>